<dbReference type="AlphaFoldDB" id="A0A9D4UF87"/>
<comment type="caution">
    <text evidence="1">The sequence shown here is derived from an EMBL/GenBank/DDBJ whole genome shotgun (WGS) entry which is preliminary data.</text>
</comment>
<gene>
    <name evidence="1" type="ORF">GOP47_0019017</name>
</gene>
<keyword evidence="2" id="KW-1185">Reference proteome</keyword>
<dbReference type="Proteomes" id="UP000886520">
    <property type="component" value="Chromosome 18"/>
</dbReference>
<reference evidence="1" key="1">
    <citation type="submission" date="2021-01" db="EMBL/GenBank/DDBJ databases">
        <title>Adiantum capillus-veneris genome.</title>
        <authorList>
            <person name="Fang Y."/>
            <person name="Liao Q."/>
        </authorList>
    </citation>
    <scope>NUCLEOTIDE SEQUENCE</scope>
    <source>
        <strain evidence="1">H3</strain>
        <tissue evidence="1">Leaf</tissue>
    </source>
</reference>
<accession>A0A9D4UF87</accession>
<evidence type="ECO:0000313" key="2">
    <source>
        <dbReference type="Proteomes" id="UP000886520"/>
    </source>
</evidence>
<organism evidence="1 2">
    <name type="scientific">Adiantum capillus-veneris</name>
    <name type="common">Maidenhair fern</name>
    <dbReference type="NCBI Taxonomy" id="13818"/>
    <lineage>
        <taxon>Eukaryota</taxon>
        <taxon>Viridiplantae</taxon>
        <taxon>Streptophyta</taxon>
        <taxon>Embryophyta</taxon>
        <taxon>Tracheophyta</taxon>
        <taxon>Polypodiopsida</taxon>
        <taxon>Polypodiidae</taxon>
        <taxon>Polypodiales</taxon>
        <taxon>Pteridineae</taxon>
        <taxon>Pteridaceae</taxon>
        <taxon>Vittarioideae</taxon>
        <taxon>Adiantum</taxon>
    </lineage>
</organism>
<dbReference type="EMBL" id="JABFUD020000018">
    <property type="protein sequence ID" value="KAI5066393.1"/>
    <property type="molecule type" value="Genomic_DNA"/>
</dbReference>
<proteinExistence type="predicted"/>
<protein>
    <submittedName>
        <fullName evidence="1">Uncharacterized protein</fullName>
    </submittedName>
</protein>
<evidence type="ECO:0000313" key="1">
    <source>
        <dbReference type="EMBL" id="KAI5066393.1"/>
    </source>
</evidence>
<name>A0A9D4UF87_ADICA</name>
<sequence length="87" mass="10110">MPPVIREKVGDRDFRMQSMQGCPVVEQHPYVVDSHCLLQLLGAPVDYALRGYTPLAQGQWRKESLRDKGMRMQGAIRDALWRQRSRK</sequence>